<feature type="transmembrane region" description="Helical" evidence="7">
    <location>
        <begin position="26"/>
        <end position="49"/>
    </location>
</feature>
<dbReference type="Gene3D" id="1.10.3720.10">
    <property type="entry name" value="MetI-like"/>
    <property type="match status" value="1"/>
</dbReference>
<name>A0A6N4W9N9_9MYCO</name>
<dbReference type="PANTHER" id="PTHR43386:SF1">
    <property type="entry name" value="D,D-DIPEPTIDE TRANSPORT SYSTEM PERMEASE PROTEIN DDPC-RELATED"/>
    <property type="match status" value="1"/>
</dbReference>
<evidence type="ECO:0000313" key="9">
    <source>
        <dbReference type="EMBL" id="BBZ78676.1"/>
    </source>
</evidence>
<feature type="transmembrane region" description="Helical" evidence="7">
    <location>
        <begin position="256"/>
        <end position="277"/>
    </location>
</feature>
<organism evidence="9 10">
    <name type="scientific">Mycolicibacterium anyangense</name>
    <dbReference type="NCBI Taxonomy" id="1431246"/>
    <lineage>
        <taxon>Bacteria</taxon>
        <taxon>Bacillati</taxon>
        <taxon>Actinomycetota</taxon>
        <taxon>Actinomycetes</taxon>
        <taxon>Mycobacteriales</taxon>
        <taxon>Mycobacteriaceae</taxon>
        <taxon>Mycolicibacterium</taxon>
    </lineage>
</organism>
<evidence type="ECO:0000256" key="4">
    <source>
        <dbReference type="ARBA" id="ARBA00022692"/>
    </source>
</evidence>
<evidence type="ECO:0000256" key="6">
    <source>
        <dbReference type="ARBA" id="ARBA00023136"/>
    </source>
</evidence>
<evidence type="ECO:0000256" key="2">
    <source>
        <dbReference type="ARBA" id="ARBA00022448"/>
    </source>
</evidence>
<reference evidence="9 10" key="1">
    <citation type="journal article" date="2019" name="Emerg. Microbes Infect.">
        <title>Comprehensive subspecies identification of 175 nontuberculous mycobacteria species based on 7547 genomic profiles.</title>
        <authorList>
            <person name="Matsumoto Y."/>
            <person name="Kinjo T."/>
            <person name="Motooka D."/>
            <person name="Nabeya D."/>
            <person name="Jung N."/>
            <person name="Uechi K."/>
            <person name="Horii T."/>
            <person name="Iida T."/>
            <person name="Fujita J."/>
            <person name="Nakamura S."/>
        </authorList>
    </citation>
    <scope>NUCLEOTIDE SEQUENCE [LARGE SCALE GENOMIC DNA]</scope>
    <source>
        <strain evidence="9 10">JCM 30275</strain>
    </source>
</reference>
<gene>
    <name evidence="9" type="ORF">MANY_40130</name>
</gene>
<dbReference type="PANTHER" id="PTHR43386">
    <property type="entry name" value="OLIGOPEPTIDE TRANSPORT SYSTEM PERMEASE PROTEIN APPC"/>
    <property type="match status" value="1"/>
</dbReference>
<evidence type="ECO:0000256" key="7">
    <source>
        <dbReference type="RuleBase" id="RU363032"/>
    </source>
</evidence>
<keyword evidence="10" id="KW-1185">Reference proteome</keyword>
<dbReference type="InterPro" id="IPR050366">
    <property type="entry name" value="BP-dependent_transpt_permease"/>
</dbReference>
<keyword evidence="3" id="KW-1003">Cell membrane</keyword>
<evidence type="ECO:0000256" key="3">
    <source>
        <dbReference type="ARBA" id="ARBA00022475"/>
    </source>
</evidence>
<dbReference type="Pfam" id="PF00528">
    <property type="entry name" value="BPD_transp_1"/>
    <property type="match status" value="1"/>
</dbReference>
<dbReference type="PROSITE" id="PS50928">
    <property type="entry name" value="ABC_TM1"/>
    <property type="match status" value="1"/>
</dbReference>
<feature type="transmembrane region" description="Helical" evidence="7">
    <location>
        <begin position="217"/>
        <end position="236"/>
    </location>
</feature>
<keyword evidence="4 7" id="KW-0812">Transmembrane</keyword>
<dbReference type="EMBL" id="AP022620">
    <property type="protein sequence ID" value="BBZ78676.1"/>
    <property type="molecule type" value="Genomic_DNA"/>
</dbReference>
<sequence length="287" mass="29108">MAVAAAVIDTPIRTRTGRNSRTLNRVGAYVAVGAFAIVTVVAVLAPVLAPYTAAQIAGDPALPPGSPGHLLGTDNNGRDLLSRTLFGIQTSWLSALAIVAIGLAIGGLIGLVAGAAGGRIDTVLMRITDGFLALPAPVLAVAIVAALGPGLFHTLIAVSIVWWPYYTRIVRGEVVALAARPHVEAAKLAGAGPVSVVVRHLLPGALPSSVVAASQDVGNVILTLAALSFLGLGAPAPAAELGADTARNMSELLNNWWIPVVPGVAVGLLSLIATISGDGINTLIRRR</sequence>
<dbReference type="SUPFAM" id="SSF161098">
    <property type="entry name" value="MetI-like"/>
    <property type="match status" value="1"/>
</dbReference>
<evidence type="ECO:0000256" key="1">
    <source>
        <dbReference type="ARBA" id="ARBA00004651"/>
    </source>
</evidence>
<feature type="transmembrane region" description="Helical" evidence="7">
    <location>
        <begin position="136"/>
        <end position="163"/>
    </location>
</feature>
<keyword evidence="6 7" id="KW-0472">Membrane</keyword>
<feature type="transmembrane region" description="Helical" evidence="7">
    <location>
        <begin position="92"/>
        <end position="116"/>
    </location>
</feature>
<feature type="domain" description="ABC transmembrane type-1" evidence="8">
    <location>
        <begin position="88"/>
        <end position="277"/>
    </location>
</feature>
<dbReference type="GO" id="GO:0055085">
    <property type="term" value="P:transmembrane transport"/>
    <property type="evidence" value="ECO:0007669"/>
    <property type="project" value="InterPro"/>
</dbReference>
<dbReference type="GO" id="GO:0005886">
    <property type="term" value="C:plasma membrane"/>
    <property type="evidence" value="ECO:0007669"/>
    <property type="project" value="UniProtKB-SubCell"/>
</dbReference>
<protein>
    <submittedName>
        <fullName evidence="9">Cytochrome c550</fullName>
    </submittedName>
</protein>
<dbReference type="KEGG" id="many:MANY_40130"/>
<comment type="subcellular location">
    <subcellularLocation>
        <location evidence="1 7">Cell membrane</location>
        <topology evidence="1 7">Multi-pass membrane protein</topology>
    </subcellularLocation>
</comment>
<proteinExistence type="inferred from homology"/>
<accession>A0A6N4W9N9</accession>
<evidence type="ECO:0000313" key="10">
    <source>
        <dbReference type="Proteomes" id="UP000467249"/>
    </source>
</evidence>
<keyword evidence="2 7" id="KW-0813">Transport</keyword>
<evidence type="ECO:0000256" key="5">
    <source>
        <dbReference type="ARBA" id="ARBA00022989"/>
    </source>
</evidence>
<dbReference type="Proteomes" id="UP000467249">
    <property type="component" value="Chromosome"/>
</dbReference>
<dbReference type="CDD" id="cd06261">
    <property type="entry name" value="TM_PBP2"/>
    <property type="match status" value="1"/>
</dbReference>
<dbReference type="InterPro" id="IPR035906">
    <property type="entry name" value="MetI-like_sf"/>
</dbReference>
<comment type="similarity">
    <text evidence="7">Belongs to the binding-protein-dependent transport system permease family.</text>
</comment>
<evidence type="ECO:0000259" key="8">
    <source>
        <dbReference type="PROSITE" id="PS50928"/>
    </source>
</evidence>
<keyword evidence="5 7" id="KW-1133">Transmembrane helix</keyword>
<dbReference type="InterPro" id="IPR000515">
    <property type="entry name" value="MetI-like"/>
</dbReference>
<dbReference type="RefSeq" id="WP_163805793.1">
    <property type="nucleotide sequence ID" value="NZ_AP022620.1"/>
</dbReference>
<dbReference type="AlphaFoldDB" id="A0A6N4W9N9"/>